<proteinExistence type="predicted"/>
<name>A0ABQ0J2N5_9MOLU</name>
<reference evidence="3 4" key="2">
    <citation type="journal article" date="2014" name="Genome Announc.">
        <title>Draft Genome Sequence of 'Candidatus Phytoplasma asteris' Strain OY-V, an Unculturable Plant-Pathogenic Bacterium.</title>
        <authorList>
            <person name="Kakizawa S."/>
            <person name="Makino A."/>
            <person name="Ishii Y."/>
            <person name="Tamaki H."/>
            <person name="Kamagata Y."/>
        </authorList>
    </citation>
    <scope>NUCLEOTIDE SEQUENCE [LARGE SCALE GENOMIC DNA]</scope>
    <source>
        <strain evidence="3 4">OY-V</strain>
    </source>
</reference>
<feature type="transmembrane region" description="Helical" evidence="2">
    <location>
        <begin position="194"/>
        <end position="213"/>
    </location>
</feature>
<reference evidence="4" key="1">
    <citation type="journal article" date="2014" name="Genome Announc.">
        <title>Draft Genome Sequence of ''Candidatus Phytoplasma asteris'' Strain OY-V, an Unculturable Plant-Pathogenic Bacterium.</title>
        <authorList>
            <person name="Kakizawa S."/>
            <person name="Makino A."/>
            <person name="Ishii Y."/>
            <person name="Tamaki H."/>
            <person name="Kamagata Y."/>
        </authorList>
    </citation>
    <scope>NUCLEOTIDE SEQUENCE [LARGE SCALE GENOMIC DNA]</scope>
    <source>
        <strain evidence="4">OY-V</strain>
    </source>
</reference>
<sequence length="288" mass="32329">MAKKIIFTKKTQPKPPTKPNVKKAKTKSLIKQSPTQKPTKIPIKKLKINQPQIKTITKSPIIKKPPKQITKNNPKTAKIIVETQQKQDNWFVKIIKKTTKPILILLLITLIGGAIWLIISKFFPELAAKIGPVAKAVWGKTKDLVYYINERGKNFLELLGFPLKLIPYIFNSIIIAIGFIFGLSCLGIPVIGPFLGGAILIATAIYAGIVFYFNEPTPKGETPPPNLVEVYDLDAIKAAEEAKLKQELTEYATKLSQEGKSPKEIEQKINERIEKTKELKKKQQNQLN</sequence>
<dbReference type="Proteomes" id="UP000028900">
    <property type="component" value="Unassembled WGS sequence"/>
</dbReference>
<comment type="caution">
    <text evidence="3">The sequence shown here is derived from an EMBL/GenBank/DDBJ whole genome shotgun (WGS) entry which is preliminary data.</text>
</comment>
<feature type="region of interest" description="Disordered" evidence="1">
    <location>
        <begin position="1"/>
        <end position="38"/>
    </location>
</feature>
<gene>
    <name evidence="3" type="ORF">OYV_03420</name>
</gene>
<evidence type="ECO:0000313" key="3">
    <source>
        <dbReference type="EMBL" id="GAK73857.1"/>
    </source>
</evidence>
<evidence type="ECO:0000256" key="2">
    <source>
        <dbReference type="SAM" id="Phobius"/>
    </source>
</evidence>
<keyword evidence="2" id="KW-1133">Transmembrane helix</keyword>
<dbReference type="EMBL" id="BBIY01000028">
    <property type="protein sequence ID" value="GAK73857.1"/>
    <property type="molecule type" value="Genomic_DNA"/>
</dbReference>
<evidence type="ECO:0000256" key="1">
    <source>
        <dbReference type="SAM" id="MobiDB-lite"/>
    </source>
</evidence>
<keyword evidence="4" id="KW-1185">Reference proteome</keyword>
<feature type="transmembrane region" description="Helical" evidence="2">
    <location>
        <begin position="165"/>
        <end position="187"/>
    </location>
</feature>
<evidence type="ECO:0000313" key="4">
    <source>
        <dbReference type="Proteomes" id="UP000028900"/>
    </source>
</evidence>
<accession>A0ABQ0J2N5</accession>
<keyword evidence="2" id="KW-0812">Transmembrane</keyword>
<dbReference type="RefSeq" id="WP_042067983.1">
    <property type="nucleotide sequence ID" value="NZ_BBIY01000028.1"/>
</dbReference>
<protein>
    <submittedName>
        <fullName evidence="3">Chromosome segregation ATPases</fullName>
    </submittedName>
</protein>
<keyword evidence="2" id="KW-0472">Membrane</keyword>
<feature type="transmembrane region" description="Helical" evidence="2">
    <location>
        <begin position="102"/>
        <end position="119"/>
    </location>
</feature>
<organism evidence="3 4">
    <name type="scientific">'Chrysanthemum coronarium' phytoplasma</name>
    <dbReference type="NCBI Taxonomy" id="1520703"/>
    <lineage>
        <taxon>Bacteria</taxon>
        <taxon>Bacillati</taxon>
        <taxon>Mycoplasmatota</taxon>
        <taxon>Mollicutes</taxon>
        <taxon>Acholeplasmatales</taxon>
        <taxon>Acholeplasmataceae</taxon>
        <taxon>Candidatus Phytoplasma</taxon>
        <taxon>16SrI (Aster yellows group)</taxon>
    </lineage>
</organism>